<dbReference type="SUPFAM" id="SSF53335">
    <property type="entry name" value="S-adenosyl-L-methionine-dependent methyltransferases"/>
    <property type="match status" value="1"/>
</dbReference>
<proteinExistence type="predicted"/>
<dbReference type="RefSeq" id="WP_145358527.1">
    <property type="nucleotide sequence ID" value="NZ_CP036265.1"/>
</dbReference>
<evidence type="ECO:0000313" key="1">
    <source>
        <dbReference type="EMBL" id="QDT15615.1"/>
    </source>
</evidence>
<name>A0A517P8D7_9PLAN</name>
<dbReference type="OrthoDB" id="264333at2"/>
<protein>
    <submittedName>
        <fullName evidence="1">Ribosomal protein L11 methyltransferase</fullName>
    </submittedName>
</protein>
<gene>
    <name evidence="1" type="ORF">CA12_17000</name>
</gene>
<keyword evidence="1" id="KW-0687">Ribonucleoprotein</keyword>
<dbReference type="GO" id="GO:0032259">
    <property type="term" value="P:methylation"/>
    <property type="evidence" value="ECO:0007669"/>
    <property type="project" value="UniProtKB-KW"/>
</dbReference>
<dbReference type="EMBL" id="CP036265">
    <property type="protein sequence ID" value="QDT15615.1"/>
    <property type="molecule type" value="Genomic_DNA"/>
</dbReference>
<sequence>MNDAPPRNADGLPPNADGLPAIAGGWAEQVVGVAHRRGTRTFRLLTPADPDAVLDAVVADQGAEAGGDPYWATLWPVAVTFAGRLLDEPFPAGTRVLELGCGSALAGLAAAAGGAEATATDVDPRAVALAAANAALNGLPLTAAKLDWHAPPALSADQRFDRAIGADLLYQPDLHAALLKTLSATLAADGEALLADPGRGVAAAFLHRASDAGWRVRLEDEAGKELWRPRIAGHQIVRLSR</sequence>
<keyword evidence="1" id="KW-0808">Transferase</keyword>
<dbReference type="GO" id="GO:0008168">
    <property type="term" value="F:methyltransferase activity"/>
    <property type="evidence" value="ECO:0007669"/>
    <property type="project" value="UniProtKB-KW"/>
</dbReference>
<organism evidence="1 2">
    <name type="scientific">Alienimonas californiensis</name>
    <dbReference type="NCBI Taxonomy" id="2527989"/>
    <lineage>
        <taxon>Bacteria</taxon>
        <taxon>Pseudomonadati</taxon>
        <taxon>Planctomycetota</taxon>
        <taxon>Planctomycetia</taxon>
        <taxon>Planctomycetales</taxon>
        <taxon>Planctomycetaceae</taxon>
        <taxon>Alienimonas</taxon>
    </lineage>
</organism>
<dbReference type="Gene3D" id="3.40.50.150">
    <property type="entry name" value="Vaccinia Virus protein VP39"/>
    <property type="match status" value="1"/>
</dbReference>
<reference evidence="1 2" key="1">
    <citation type="submission" date="2019-02" db="EMBL/GenBank/DDBJ databases">
        <title>Deep-cultivation of Planctomycetes and their phenomic and genomic characterization uncovers novel biology.</title>
        <authorList>
            <person name="Wiegand S."/>
            <person name="Jogler M."/>
            <person name="Boedeker C."/>
            <person name="Pinto D."/>
            <person name="Vollmers J."/>
            <person name="Rivas-Marin E."/>
            <person name="Kohn T."/>
            <person name="Peeters S.H."/>
            <person name="Heuer A."/>
            <person name="Rast P."/>
            <person name="Oberbeckmann S."/>
            <person name="Bunk B."/>
            <person name="Jeske O."/>
            <person name="Meyerdierks A."/>
            <person name="Storesund J.E."/>
            <person name="Kallscheuer N."/>
            <person name="Luecker S."/>
            <person name="Lage O.M."/>
            <person name="Pohl T."/>
            <person name="Merkel B.J."/>
            <person name="Hornburger P."/>
            <person name="Mueller R.-W."/>
            <person name="Bruemmer F."/>
            <person name="Labrenz M."/>
            <person name="Spormann A.M."/>
            <person name="Op den Camp H."/>
            <person name="Overmann J."/>
            <person name="Amann R."/>
            <person name="Jetten M.S.M."/>
            <person name="Mascher T."/>
            <person name="Medema M.H."/>
            <person name="Devos D.P."/>
            <person name="Kaster A.-K."/>
            <person name="Ovreas L."/>
            <person name="Rohde M."/>
            <person name="Galperin M.Y."/>
            <person name="Jogler C."/>
        </authorList>
    </citation>
    <scope>NUCLEOTIDE SEQUENCE [LARGE SCALE GENOMIC DNA]</scope>
    <source>
        <strain evidence="1 2">CA12</strain>
    </source>
</reference>
<dbReference type="AlphaFoldDB" id="A0A517P8D7"/>
<dbReference type="GO" id="GO:0005840">
    <property type="term" value="C:ribosome"/>
    <property type="evidence" value="ECO:0007669"/>
    <property type="project" value="UniProtKB-KW"/>
</dbReference>
<dbReference type="Proteomes" id="UP000318741">
    <property type="component" value="Chromosome"/>
</dbReference>
<keyword evidence="1" id="KW-0689">Ribosomal protein</keyword>
<dbReference type="Pfam" id="PF10294">
    <property type="entry name" value="Methyltransf_16"/>
    <property type="match status" value="1"/>
</dbReference>
<dbReference type="InterPro" id="IPR019410">
    <property type="entry name" value="Methyltransf_16"/>
</dbReference>
<dbReference type="InterPro" id="IPR029063">
    <property type="entry name" value="SAM-dependent_MTases_sf"/>
</dbReference>
<evidence type="ECO:0000313" key="2">
    <source>
        <dbReference type="Proteomes" id="UP000318741"/>
    </source>
</evidence>
<keyword evidence="1" id="KW-0489">Methyltransferase</keyword>
<accession>A0A517P8D7</accession>
<keyword evidence="2" id="KW-1185">Reference proteome</keyword>
<dbReference type="KEGG" id="acaf:CA12_17000"/>
<dbReference type="PANTHER" id="PTHR14614">
    <property type="entry name" value="HEPATOCELLULAR CARCINOMA-ASSOCIATED ANTIGEN"/>
    <property type="match status" value="1"/>
</dbReference>